<protein>
    <submittedName>
        <fullName evidence="2">Uncharacterized protein</fullName>
    </submittedName>
</protein>
<comment type="caution">
    <text evidence="2">The sequence shown here is derived from an EMBL/GenBank/DDBJ whole genome shotgun (WGS) entry which is preliminary data.</text>
</comment>
<keyword evidence="3" id="KW-1185">Reference proteome</keyword>
<evidence type="ECO:0000313" key="2">
    <source>
        <dbReference type="EMBL" id="MBW0530552.1"/>
    </source>
</evidence>
<feature type="compositionally biased region" description="Acidic residues" evidence="1">
    <location>
        <begin position="37"/>
        <end position="51"/>
    </location>
</feature>
<dbReference type="Proteomes" id="UP000765509">
    <property type="component" value="Unassembled WGS sequence"/>
</dbReference>
<evidence type="ECO:0000313" key="3">
    <source>
        <dbReference type="Proteomes" id="UP000765509"/>
    </source>
</evidence>
<sequence>MPFQHWTPARQSSSCSHYSTKSSSGWDSRAFKIIGENGEEEEEKFVEEEEYDGTKVAPAPLGASEGSGGPTVAQYNWPFSHQNEPYLLGIMQQMTQIMANLQADSRPPAFKTPSMKEPDCFYGTQHFKARSFIQ</sequence>
<gene>
    <name evidence="2" type="ORF">O181_070267</name>
</gene>
<name>A0A9Q3F5M4_9BASI</name>
<organism evidence="2 3">
    <name type="scientific">Austropuccinia psidii MF-1</name>
    <dbReference type="NCBI Taxonomy" id="1389203"/>
    <lineage>
        <taxon>Eukaryota</taxon>
        <taxon>Fungi</taxon>
        <taxon>Dikarya</taxon>
        <taxon>Basidiomycota</taxon>
        <taxon>Pucciniomycotina</taxon>
        <taxon>Pucciniomycetes</taxon>
        <taxon>Pucciniales</taxon>
        <taxon>Sphaerophragmiaceae</taxon>
        <taxon>Austropuccinia</taxon>
    </lineage>
</organism>
<evidence type="ECO:0000256" key="1">
    <source>
        <dbReference type="SAM" id="MobiDB-lite"/>
    </source>
</evidence>
<feature type="compositionally biased region" description="Low complexity" evidence="1">
    <location>
        <begin position="12"/>
        <end position="24"/>
    </location>
</feature>
<dbReference type="EMBL" id="AVOT02036106">
    <property type="protein sequence ID" value="MBW0530552.1"/>
    <property type="molecule type" value="Genomic_DNA"/>
</dbReference>
<proteinExistence type="predicted"/>
<feature type="region of interest" description="Disordered" evidence="1">
    <location>
        <begin position="1"/>
        <end position="68"/>
    </location>
</feature>
<reference evidence="2" key="1">
    <citation type="submission" date="2021-03" db="EMBL/GenBank/DDBJ databases">
        <title>Draft genome sequence of rust myrtle Austropuccinia psidii MF-1, a brazilian biotype.</title>
        <authorList>
            <person name="Quecine M.C."/>
            <person name="Pachon D.M.R."/>
            <person name="Bonatelli M.L."/>
            <person name="Correr F.H."/>
            <person name="Franceschini L.M."/>
            <person name="Leite T.F."/>
            <person name="Margarido G.R.A."/>
            <person name="Almeida C.A."/>
            <person name="Ferrarezi J.A."/>
            <person name="Labate C.A."/>
        </authorList>
    </citation>
    <scope>NUCLEOTIDE SEQUENCE</scope>
    <source>
        <strain evidence="2">MF-1</strain>
    </source>
</reference>
<dbReference type="AlphaFoldDB" id="A0A9Q3F5M4"/>
<accession>A0A9Q3F5M4</accession>